<protein>
    <submittedName>
        <fullName evidence="1">Uncharacterized protein</fullName>
    </submittedName>
</protein>
<name>A0A0G3XFZ2_9SPHN</name>
<evidence type="ECO:0000313" key="1">
    <source>
        <dbReference type="EMBL" id="AKM09313.1"/>
    </source>
</evidence>
<dbReference type="Proteomes" id="UP000035287">
    <property type="component" value="Chromosome"/>
</dbReference>
<accession>A0A0G3XFZ2</accession>
<evidence type="ECO:0000313" key="2">
    <source>
        <dbReference type="Proteomes" id="UP000035287"/>
    </source>
</evidence>
<dbReference type="RefSeq" id="WP_047820003.1">
    <property type="nucleotide sequence ID" value="NZ_CP011770.1"/>
</dbReference>
<dbReference type="AlphaFoldDB" id="A0A0G3XFZ2"/>
<keyword evidence="2" id="KW-1185">Reference proteome</keyword>
<proteinExistence type="predicted"/>
<dbReference type="PATRIC" id="fig|1348774.3.peg.806"/>
<dbReference type="EMBL" id="CP011770">
    <property type="protein sequence ID" value="AKM09313.1"/>
    <property type="molecule type" value="Genomic_DNA"/>
</dbReference>
<dbReference type="STRING" id="1348774.AB433_03880"/>
<dbReference type="OrthoDB" id="7594769at2"/>
<reference evidence="1 2" key="1">
    <citation type="submission" date="2015-06" db="EMBL/GenBank/DDBJ databases">
        <authorList>
            <person name="Zeng Y."/>
            <person name="Huang Y."/>
        </authorList>
    </citation>
    <scope>NUCLEOTIDE SEQUENCE [LARGE SCALE GENOMIC DNA]</scope>
    <source>
        <strain evidence="1 2">PQ-2</strain>
    </source>
</reference>
<dbReference type="KEGG" id="cna:AB433_03880"/>
<organism evidence="1 2">
    <name type="scientific">Croceicoccus naphthovorans</name>
    <dbReference type="NCBI Taxonomy" id="1348774"/>
    <lineage>
        <taxon>Bacteria</taxon>
        <taxon>Pseudomonadati</taxon>
        <taxon>Pseudomonadota</taxon>
        <taxon>Alphaproteobacteria</taxon>
        <taxon>Sphingomonadales</taxon>
        <taxon>Erythrobacteraceae</taxon>
        <taxon>Croceicoccus</taxon>
    </lineage>
</organism>
<sequence length="224" mass="25103">MLATKEKPDVIDRTMTLDPAKLWPEPADCPDWPVLNAAQIQHGQFITGRTSAEQRLNALGVKLNGGNFRNLRAPTPDEREVMQAETFKDGTPDNPRWHALGLGDLKPAHPSHRNLAELMVEAAHIRGYLRKLDVQETKAVADRARREREQDQARVDSYAKQVERDTAELAELAEAVKRHEQRLADERAFRRASDLKHALIAGHSNAVQAANRLGIEAPARPELD</sequence>
<gene>
    <name evidence="1" type="ORF">AB433_03880</name>
</gene>